<name>A0A1H4K930_9MICO</name>
<keyword evidence="3" id="KW-1003">Cell membrane</keyword>
<dbReference type="Gene3D" id="1.10.3720.10">
    <property type="entry name" value="MetI-like"/>
    <property type="match status" value="1"/>
</dbReference>
<keyword evidence="10" id="KW-1185">Reference proteome</keyword>
<evidence type="ECO:0000256" key="4">
    <source>
        <dbReference type="ARBA" id="ARBA00022692"/>
    </source>
</evidence>
<evidence type="ECO:0000256" key="6">
    <source>
        <dbReference type="ARBA" id="ARBA00023136"/>
    </source>
</evidence>
<feature type="domain" description="ABC transmembrane type-1" evidence="8">
    <location>
        <begin position="71"/>
        <end position="255"/>
    </location>
</feature>
<dbReference type="PROSITE" id="PS50928">
    <property type="entry name" value="ABC_TM1"/>
    <property type="match status" value="1"/>
</dbReference>
<gene>
    <name evidence="9" type="ORF">SAMN04489806_1062</name>
</gene>
<organism evidence="9 10">
    <name type="scientific">Paramicrobacterium humi</name>
    <dbReference type="NCBI Taxonomy" id="640635"/>
    <lineage>
        <taxon>Bacteria</taxon>
        <taxon>Bacillati</taxon>
        <taxon>Actinomycetota</taxon>
        <taxon>Actinomycetes</taxon>
        <taxon>Micrococcales</taxon>
        <taxon>Microbacteriaceae</taxon>
        <taxon>Paramicrobacterium</taxon>
    </lineage>
</organism>
<dbReference type="InterPro" id="IPR035906">
    <property type="entry name" value="MetI-like_sf"/>
</dbReference>
<dbReference type="EMBL" id="FNRY01000001">
    <property type="protein sequence ID" value="SEB54796.1"/>
    <property type="molecule type" value="Genomic_DNA"/>
</dbReference>
<dbReference type="GO" id="GO:0055085">
    <property type="term" value="P:transmembrane transport"/>
    <property type="evidence" value="ECO:0007669"/>
    <property type="project" value="InterPro"/>
</dbReference>
<dbReference type="PANTHER" id="PTHR30151">
    <property type="entry name" value="ALKANE SULFONATE ABC TRANSPORTER-RELATED, MEMBRANE SUBUNIT"/>
    <property type="match status" value="1"/>
</dbReference>
<sequence>MRFKSWALTLCYGLAGILVLVAVWSVLAATHPGTARFPSLLFIAETIDENLWNSAAIAYASFGTGGIVSNVLSTAVNVLIAVAVGLVVGYAVGIALVRSRRLANLSSLSIALLGTLPVLVLHPFLTLWFGVSQIAMGGMVVFYTILTIIEAVRSSTARAQDRWGDYSASLGLSGPGFITSVLVPASLPATLGTARAAVAFGWGFQALAEVLGGASGAGRLVRTFADATNTAGVIGVLICLGIVALITDAVIAALGKWAVRWNE</sequence>
<evidence type="ECO:0000259" key="8">
    <source>
        <dbReference type="PROSITE" id="PS50928"/>
    </source>
</evidence>
<keyword evidence="2 7" id="KW-0813">Transport</keyword>
<evidence type="ECO:0000256" key="1">
    <source>
        <dbReference type="ARBA" id="ARBA00004651"/>
    </source>
</evidence>
<feature type="transmembrane region" description="Helical" evidence="7">
    <location>
        <begin position="199"/>
        <end position="221"/>
    </location>
</feature>
<dbReference type="Proteomes" id="UP000199183">
    <property type="component" value="Unassembled WGS sequence"/>
</dbReference>
<dbReference type="AlphaFoldDB" id="A0A1H4K930"/>
<dbReference type="Pfam" id="PF00528">
    <property type="entry name" value="BPD_transp_1"/>
    <property type="match status" value="1"/>
</dbReference>
<evidence type="ECO:0000313" key="9">
    <source>
        <dbReference type="EMBL" id="SEB54796.1"/>
    </source>
</evidence>
<feature type="transmembrane region" description="Helical" evidence="7">
    <location>
        <begin position="102"/>
        <end position="121"/>
    </location>
</feature>
<reference evidence="9 10" key="1">
    <citation type="submission" date="2016-10" db="EMBL/GenBank/DDBJ databases">
        <authorList>
            <person name="de Groot N.N."/>
        </authorList>
    </citation>
    <scope>NUCLEOTIDE SEQUENCE [LARGE SCALE GENOMIC DNA]</scope>
    <source>
        <strain evidence="9 10">DSM 21799</strain>
    </source>
</reference>
<evidence type="ECO:0000256" key="5">
    <source>
        <dbReference type="ARBA" id="ARBA00022989"/>
    </source>
</evidence>
<comment type="subcellular location">
    <subcellularLocation>
        <location evidence="1 7">Cell membrane</location>
        <topology evidence="1 7">Multi-pass membrane protein</topology>
    </subcellularLocation>
</comment>
<keyword evidence="5 7" id="KW-1133">Transmembrane helix</keyword>
<dbReference type="SUPFAM" id="SSF161098">
    <property type="entry name" value="MetI-like"/>
    <property type="match status" value="1"/>
</dbReference>
<feature type="transmembrane region" description="Helical" evidence="7">
    <location>
        <begin position="170"/>
        <end position="187"/>
    </location>
</feature>
<keyword evidence="6 7" id="KW-0472">Membrane</keyword>
<feature type="transmembrane region" description="Helical" evidence="7">
    <location>
        <begin position="233"/>
        <end position="254"/>
    </location>
</feature>
<comment type="similarity">
    <text evidence="7">Belongs to the binding-protein-dependent transport system permease family.</text>
</comment>
<feature type="transmembrane region" description="Helical" evidence="7">
    <location>
        <begin position="78"/>
        <end position="97"/>
    </location>
</feature>
<evidence type="ECO:0000256" key="7">
    <source>
        <dbReference type="RuleBase" id="RU363032"/>
    </source>
</evidence>
<dbReference type="RefSeq" id="WP_091180921.1">
    <property type="nucleotide sequence ID" value="NZ_FNRY01000001.1"/>
</dbReference>
<dbReference type="InterPro" id="IPR000515">
    <property type="entry name" value="MetI-like"/>
</dbReference>
<evidence type="ECO:0000256" key="3">
    <source>
        <dbReference type="ARBA" id="ARBA00022475"/>
    </source>
</evidence>
<protein>
    <submittedName>
        <fullName evidence="9">Binding-protein-dependent transport system inner membrane component</fullName>
    </submittedName>
</protein>
<feature type="transmembrane region" description="Helical" evidence="7">
    <location>
        <begin position="127"/>
        <end position="149"/>
    </location>
</feature>
<evidence type="ECO:0000313" key="10">
    <source>
        <dbReference type="Proteomes" id="UP000199183"/>
    </source>
</evidence>
<accession>A0A1H4K930</accession>
<keyword evidence="4 7" id="KW-0812">Transmembrane</keyword>
<evidence type="ECO:0000256" key="2">
    <source>
        <dbReference type="ARBA" id="ARBA00022448"/>
    </source>
</evidence>
<dbReference type="OrthoDB" id="3260236at2"/>
<dbReference type="PANTHER" id="PTHR30151:SF0">
    <property type="entry name" value="ABC TRANSPORTER PERMEASE PROTEIN MJ0413-RELATED"/>
    <property type="match status" value="1"/>
</dbReference>
<dbReference type="STRING" id="640635.SAMN04489806_1062"/>
<proteinExistence type="inferred from homology"/>
<dbReference type="GO" id="GO:0005886">
    <property type="term" value="C:plasma membrane"/>
    <property type="evidence" value="ECO:0007669"/>
    <property type="project" value="UniProtKB-SubCell"/>
</dbReference>